<evidence type="ECO:0000259" key="1">
    <source>
        <dbReference type="Pfam" id="PF06742"/>
    </source>
</evidence>
<feature type="domain" description="DUF1214" evidence="1">
    <location>
        <begin position="295"/>
        <end position="367"/>
    </location>
</feature>
<protein>
    <recommendedName>
        <fullName evidence="1">DUF1214 domain-containing protein</fullName>
    </recommendedName>
</protein>
<dbReference type="AlphaFoldDB" id="A0A220Y0S1"/>
<evidence type="ECO:0000313" key="3">
    <source>
        <dbReference type="Proteomes" id="UP000198286"/>
    </source>
</evidence>
<dbReference type="Proteomes" id="UP000198286">
    <property type="component" value="Chromosome"/>
</dbReference>
<reference evidence="2 3" key="1">
    <citation type="journal article" date="2017" name="Lancet Infect. Dis.">
        <title>Global outbreak of severe Mycobacterium chimaera disease after cardiac surgery: a molecular epidemiological study.</title>
        <authorList>
            <person name="van Ingen J."/>
            <person name="Kohl T."/>
            <person name="Kranzer K."/>
            <person name="Hasse B."/>
            <person name="Keller P."/>
            <person name="Szafranska A."/>
            <person name="Hillemann D."/>
            <person name="Chand M."/>
            <person name="Schreiber P."/>
            <person name="Sommerstein R."/>
            <person name="Berger C."/>
            <person name="Genoni M."/>
            <person name="Ruegg C."/>
            <person name="Troillet N."/>
            <person name="Widmer A.F."/>
            <person name="Becker S.L."/>
            <person name="Herrmann M."/>
            <person name="Eckmanns T."/>
            <person name="Haller S."/>
            <person name="Hoeller C."/>
            <person name="Debast S.B."/>
            <person name="Wolfhagen M.J."/>
            <person name="Hopman J."/>
            <person name="Kluytmans J."/>
            <person name="Langelaar M."/>
            <person name="Notermans D.W."/>
            <person name="ten Oever J."/>
            <person name="van den Barselaar P."/>
            <person name="Vonk A.B.A."/>
            <person name="Vos M.C."/>
            <person name="Ahmed N."/>
            <person name="Brown T."/>
            <person name="Crook D."/>
            <person name="Lamagni T."/>
            <person name="Phin N."/>
            <person name="Smith E.G."/>
            <person name="Zambon M."/>
            <person name="Serr A."/>
            <person name="Goetting T."/>
            <person name="Ebner W."/>
            <person name="Thuermer A."/>
            <person name="Utpatel C."/>
            <person name="Sproer C."/>
            <person name="Bunk B."/>
            <person name="Nubel U."/>
            <person name="Bloemberg G."/>
            <person name="Bottger E."/>
            <person name="Niemann S."/>
            <person name="Wagner D."/>
            <person name="Sax H."/>
        </authorList>
    </citation>
    <scope>NUCLEOTIDE SEQUENCE [LARGE SCALE GENOMIC DNA]</scope>
    <source>
        <strain evidence="2 3">ZUERICH-2</strain>
    </source>
</reference>
<gene>
    <name evidence="2" type="ORF">MYCOZU2_04802</name>
</gene>
<name>A0A220Y0S1_MYCIT</name>
<dbReference type="EMBL" id="CP015267">
    <property type="protein sequence ID" value="ASL17165.1"/>
    <property type="molecule type" value="Genomic_DNA"/>
</dbReference>
<evidence type="ECO:0000313" key="2">
    <source>
        <dbReference type="EMBL" id="ASL17165.1"/>
    </source>
</evidence>
<accession>A0A220Y0S1</accession>
<organism evidence="2 3">
    <name type="scientific">Mycobacterium intracellulare subsp. chimaera</name>
    <dbReference type="NCBI Taxonomy" id="222805"/>
    <lineage>
        <taxon>Bacteria</taxon>
        <taxon>Bacillati</taxon>
        <taxon>Actinomycetota</taxon>
        <taxon>Actinomycetes</taxon>
        <taxon>Mycobacteriales</taxon>
        <taxon>Mycobacteriaceae</taxon>
        <taxon>Mycobacterium</taxon>
        <taxon>Mycobacterium avium complex (MAC)</taxon>
    </lineage>
</organism>
<dbReference type="InterPro" id="IPR010621">
    <property type="entry name" value="DUF1214"/>
</dbReference>
<proteinExistence type="predicted"/>
<sequence>MAEQTREQAQPAWKNPMAWLPHSIAEAALSPGQGPAADLPQAWAHLQERLNAAEQLVRSTPVNKNRLDHASGMRHLMVLLAVGTDMALRADPDPVLAVNRASMDDVVTWGLECPDCVYLNASLRAGETYRLFGNRGTARYVGLQTMDGIAATANCLVDDLDVDTDGRFEAILSADEHEGNWLLLAGEHPTLTVRNFFYDWDTEVPASLRIERVGDEVVPEVRSVELDTSVAQQLYALGDFVHDNLKFFLDFGAMPPANGFIPPMDMTEMGAAAENRPVIGRFELEPDEALILEVQPPDGVYWSISLGNPWLETIHYGRHQSSLNGHQAVIDPDGVFRAVISATDPGVANWLDTAGHSNGAMLLRCVRTKTAPVPDTRVVKVDDVVAALPADTTMTTSAERAHVIDARRRAVHQRFSR</sequence>
<dbReference type="Pfam" id="PF06742">
    <property type="entry name" value="DUF1214"/>
    <property type="match status" value="1"/>
</dbReference>